<dbReference type="Proteomes" id="UP000320231">
    <property type="component" value="Chromosome"/>
</dbReference>
<evidence type="ECO:0000256" key="1">
    <source>
        <dbReference type="SAM" id="Phobius"/>
    </source>
</evidence>
<gene>
    <name evidence="2" type="ORF">HSBAA_21850</name>
</gene>
<keyword evidence="1" id="KW-1133">Transmembrane helix</keyword>
<evidence type="ECO:0000313" key="3">
    <source>
        <dbReference type="Proteomes" id="UP000320231"/>
    </source>
</evidence>
<evidence type="ECO:0000313" key="2">
    <source>
        <dbReference type="EMBL" id="BBI60879.1"/>
    </source>
</evidence>
<keyword evidence="1" id="KW-0812">Transmembrane</keyword>
<reference evidence="2 3" key="1">
    <citation type="journal article" date="2019" name="Microbiol. Resour. Announc.">
        <title>Complete Genome Sequence of Halomonas sulfidaeris Strain Esulfide1 Isolated from a Metal Sulfide Rock at a Depth of 2,200 Meters, Obtained Using Nanopore Sequencing.</title>
        <authorList>
            <person name="Saito M."/>
            <person name="Nishigata A."/>
            <person name="Galipon J."/>
            <person name="Arakawa K."/>
        </authorList>
    </citation>
    <scope>NUCLEOTIDE SEQUENCE [LARGE SCALE GENOMIC DNA]</scope>
    <source>
        <strain evidence="2 3">ATCC BAA-803</strain>
    </source>
</reference>
<organism evidence="2 3">
    <name type="scientific">Vreelandella sulfidaeris</name>
    <dbReference type="NCBI Taxonomy" id="115553"/>
    <lineage>
        <taxon>Bacteria</taxon>
        <taxon>Pseudomonadati</taxon>
        <taxon>Pseudomonadota</taxon>
        <taxon>Gammaproteobacteria</taxon>
        <taxon>Oceanospirillales</taxon>
        <taxon>Halomonadaceae</taxon>
        <taxon>Vreelandella</taxon>
    </lineage>
</organism>
<feature type="transmembrane region" description="Helical" evidence="1">
    <location>
        <begin position="15"/>
        <end position="37"/>
    </location>
</feature>
<accession>A0A455U7S3</accession>
<proteinExistence type="predicted"/>
<protein>
    <submittedName>
        <fullName evidence="2">Uncharacterized protein</fullName>
    </submittedName>
</protein>
<dbReference type="KEGG" id="hsr:HSBAA_21850"/>
<dbReference type="AlphaFoldDB" id="A0A455U7S3"/>
<name>A0A455U7S3_9GAMM</name>
<sequence length="117" mass="13044">MHSVFTLLPIANGRFISVVIRLIITFTFVVLFLTLVLTGWRRHSKIIIVVLVTSTKRRQLTVAVEGYRMRVAGDGGRAVLILGKHIVFDGFAILELNDVLWPYGADDDVVATLGLEH</sequence>
<keyword evidence="1" id="KW-0472">Membrane</keyword>
<dbReference type="EMBL" id="AP019514">
    <property type="protein sequence ID" value="BBI60879.1"/>
    <property type="molecule type" value="Genomic_DNA"/>
</dbReference>